<name>A0AC35TGN2_9BILA</name>
<protein>
    <submittedName>
        <fullName evidence="2">RING-type domain-containing protein</fullName>
    </submittedName>
</protein>
<evidence type="ECO:0000313" key="2">
    <source>
        <dbReference type="WBParaSite" id="RSKR_0000037000.1"/>
    </source>
</evidence>
<organism evidence="1 2">
    <name type="scientific">Rhabditophanes sp. KR3021</name>
    <dbReference type="NCBI Taxonomy" id="114890"/>
    <lineage>
        <taxon>Eukaryota</taxon>
        <taxon>Metazoa</taxon>
        <taxon>Ecdysozoa</taxon>
        <taxon>Nematoda</taxon>
        <taxon>Chromadorea</taxon>
        <taxon>Rhabditida</taxon>
        <taxon>Tylenchina</taxon>
        <taxon>Panagrolaimomorpha</taxon>
        <taxon>Strongyloidoidea</taxon>
        <taxon>Alloionematidae</taxon>
        <taxon>Rhabditophanes</taxon>
    </lineage>
</organism>
<dbReference type="Proteomes" id="UP000095286">
    <property type="component" value="Unplaced"/>
</dbReference>
<proteinExistence type="predicted"/>
<dbReference type="WBParaSite" id="RSKR_0000037000.1">
    <property type="protein sequence ID" value="RSKR_0000037000.1"/>
    <property type="gene ID" value="RSKR_0000037000"/>
</dbReference>
<reference evidence="2" key="1">
    <citation type="submission" date="2016-11" db="UniProtKB">
        <authorList>
            <consortium name="WormBaseParasite"/>
        </authorList>
    </citation>
    <scope>IDENTIFICATION</scope>
    <source>
        <strain evidence="2">KR3021</strain>
    </source>
</reference>
<sequence length="686" mass="80155">MNNNFNNDCASTQMRNNRPCEQSSLQLFVEQSTAKAQCSSKLGSHSEKSIEPTAKNPHLQIYDIARECQEAREIIKNRSFTTISYDDETYQFENETGEKERLRYFSQYFPYCKFGSKLLPQMPTINLPEKQWKRKQFEVYGKYDDELDALPGVNDTSLHQMPLIENGTRVANTPLHQMLRAQNKPVYQILLDESKDSCKQKPLPESNVPESDQPIMEICFKYIYADPVSFGQNTNEIDILCLEMRSIMVTRLHNEMIKKFEGKCKETAEYMECKRMVNQIKARLMHEPFEVLCAIIKEICTLESTEREEHCSGIDAKRSPKTVENYCSVREAEKNIKRCYEKTISIQTEQIRSKDVQIAALKKEVLEQKAVIASTETKSKLLQENLNNFFSERESQWTSIQATLKEWQDKTYRLEENVNQAQIESRDANQNIKKEQEKYRNLESDLNKAHSKIRVVEEKFKKEQEKYEALGKDFNQYTNSLTLTHIKEQGEFKRENSSLRIQLEEVQKKLDNHEANDIIDGLKIISLLEKSNKQKRKINLLKEKVRSQSVHIKTITKEQIHTLKNNIDMCEKIVSAKKKVESRKGFDMFELLVALEYANCGALSAKRKLPIQELVVEEIEKQSDDDFEKLMDKVKSESNIVSVGKGYSIFRDTKFKEKKDEGVENMRWKKPPHFLNDKVYYTVGRK</sequence>
<evidence type="ECO:0000313" key="1">
    <source>
        <dbReference type="Proteomes" id="UP000095286"/>
    </source>
</evidence>
<accession>A0AC35TGN2</accession>